<evidence type="ECO:0000313" key="1">
    <source>
        <dbReference type="EMBL" id="ELP64631.1"/>
    </source>
</evidence>
<sequence>MQSVRGQVRDVAGRELPDSGRRRLAVALDAGDQAGRIGVLGEGDAPTHVVAAALVEREAGVLGRQSWT</sequence>
<protein>
    <submittedName>
        <fullName evidence="1">Uncharacterized protein</fullName>
    </submittedName>
</protein>
<reference evidence="1 2" key="1">
    <citation type="journal article" date="2011" name="Plasmid">
        <title>Streptomyces turgidiscabies Car8 contains a modular pathogenicity island that shares virulence genes with other actinobacterial plant pathogens.</title>
        <authorList>
            <person name="Huguet-Tapia J.C."/>
            <person name="Badger J.H."/>
            <person name="Loria R."/>
            <person name="Pettis G.S."/>
        </authorList>
    </citation>
    <scope>NUCLEOTIDE SEQUENCE [LARGE SCALE GENOMIC DNA]</scope>
    <source>
        <strain evidence="1 2">Car8</strain>
    </source>
</reference>
<dbReference type="EMBL" id="AEJB01000441">
    <property type="protein sequence ID" value="ELP64631.1"/>
    <property type="molecule type" value="Genomic_DNA"/>
</dbReference>
<proteinExistence type="predicted"/>
<evidence type="ECO:0000313" key="2">
    <source>
        <dbReference type="Proteomes" id="UP000010931"/>
    </source>
</evidence>
<gene>
    <name evidence="1" type="ORF">STRTUCAR8_09205</name>
</gene>
<comment type="caution">
    <text evidence="1">The sequence shown here is derived from an EMBL/GenBank/DDBJ whole genome shotgun (WGS) entry which is preliminary data.</text>
</comment>
<accession>L7F0Z9</accession>
<dbReference type="AlphaFoldDB" id="L7F0Z9"/>
<keyword evidence="2" id="KW-1185">Reference proteome</keyword>
<name>L7F0Z9_STRT8</name>
<dbReference type="Proteomes" id="UP000010931">
    <property type="component" value="Unassembled WGS sequence"/>
</dbReference>
<organism evidence="1 2">
    <name type="scientific">Streptomyces turgidiscabies (strain Car8)</name>
    <dbReference type="NCBI Taxonomy" id="698760"/>
    <lineage>
        <taxon>Bacteria</taxon>
        <taxon>Bacillati</taxon>
        <taxon>Actinomycetota</taxon>
        <taxon>Actinomycetes</taxon>
        <taxon>Kitasatosporales</taxon>
        <taxon>Streptomycetaceae</taxon>
        <taxon>Streptomyces</taxon>
    </lineage>
</organism>